<feature type="non-terminal residue" evidence="1">
    <location>
        <position position="1"/>
    </location>
</feature>
<feature type="non-terminal residue" evidence="1">
    <location>
        <position position="368"/>
    </location>
</feature>
<dbReference type="Proteomes" id="UP001153148">
    <property type="component" value="Unassembled WGS sequence"/>
</dbReference>
<reference evidence="1" key="1">
    <citation type="submission" date="2021-03" db="EMBL/GenBank/DDBJ databases">
        <authorList>
            <person name="Tran Van P."/>
        </authorList>
    </citation>
    <scope>NUCLEOTIDE SEQUENCE</scope>
</reference>
<comment type="caution">
    <text evidence="1">The sequence shown here is derived from an EMBL/GenBank/DDBJ whole genome shotgun (WGS) entry which is preliminary data.</text>
</comment>
<proteinExistence type="predicted"/>
<evidence type="ECO:0000313" key="2">
    <source>
        <dbReference type="Proteomes" id="UP001153148"/>
    </source>
</evidence>
<gene>
    <name evidence="1" type="ORF">TPAB3V08_LOCUS991</name>
</gene>
<dbReference type="EMBL" id="CAJPIN010000825">
    <property type="protein sequence ID" value="CAG2053949.1"/>
    <property type="molecule type" value="Genomic_DNA"/>
</dbReference>
<protein>
    <submittedName>
        <fullName evidence="1">Uncharacterized protein</fullName>
    </submittedName>
</protein>
<evidence type="ECO:0000313" key="1">
    <source>
        <dbReference type="EMBL" id="CAG2053949.1"/>
    </source>
</evidence>
<organism evidence="1 2">
    <name type="scientific">Timema podura</name>
    <name type="common">Walking stick</name>
    <dbReference type="NCBI Taxonomy" id="61482"/>
    <lineage>
        <taxon>Eukaryota</taxon>
        <taxon>Metazoa</taxon>
        <taxon>Ecdysozoa</taxon>
        <taxon>Arthropoda</taxon>
        <taxon>Hexapoda</taxon>
        <taxon>Insecta</taxon>
        <taxon>Pterygota</taxon>
        <taxon>Neoptera</taxon>
        <taxon>Polyneoptera</taxon>
        <taxon>Phasmatodea</taxon>
        <taxon>Timematodea</taxon>
        <taxon>Timematoidea</taxon>
        <taxon>Timematidae</taxon>
        <taxon>Timema</taxon>
    </lineage>
</organism>
<name>A0ABN7NDL4_TIMPD</name>
<sequence length="368" mass="42091">RPQEPCSYILDNIRSNCYQVYNYHRLLTWDEEIGLHMDIFKVLSPHVVPAMFTAIHLTFLHWNVNEMKNQPEKFFGVEIAGDDHSRPFNIEQNKQGFRSPIPDDLVPPKGPPLPLAHEEEYQQFAGNQIRRSRNQTSNTFEEELDLDVDESSIRKQPFPHVITSDVLRRSSTTTRPYQSHNGIDSASNKRGKQALWFFQKLNNPEKKCLALLFGGTLTTMKNISPGTIGSCSPEGSETVNSCSLNGPWTVGSCSLEGPGMVGSCSLEGPGMPKLICGTFLSSTIKEAFRASTLRHRPRKVPQAFMPEYILRYVRYDSLMLYKQLPRVIVDSPWYVSTGTLHINLNILNIKDDFWRFEQFFYDQSYSDK</sequence>
<keyword evidence="2" id="KW-1185">Reference proteome</keyword>
<accession>A0ABN7NDL4</accession>